<evidence type="ECO:0000259" key="3">
    <source>
        <dbReference type="Pfam" id="PF02826"/>
    </source>
</evidence>
<reference evidence="4" key="1">
    <citation type="journal article" date="2020" name="J. Eukaryot. Microbiol.">
        <title>De novo Sequencing, Assembly and Annotation of the Transcriptome for the Free-Living Testate Amoeba Arcella intermedia.</title>
        <authorList>
            <person name="Ribeiro G.M."/>
            <person name="Porfirio-Sousa A.L."/>
            <person name="Maurer-Alcala X.X."/>
            <person name="Katz L.A."/>
            <person name="Lahr D.J.G."/>
        </authorList>
    </citation>
    <scope>NUCLEOTIDE SEQUENCE</scope>
</reference>
<evidence type="ECO:0000256" key="1">
    <source>
        <dbReference type="ARBA" id="ARBA00023002"/>
    </source>
</evidence>
<dbReference type="InterPro" id="IPR036291">
    <property type="entry name" value="NAD(P)-bd_dom_sf"/>
</dbReference>
<keyword evidence="1" id="KW-0560">Oxidoreductase</keyword>
<dbReference type="CDD" id="cd05300">
    <property type="entry name" value="2-Hacid_dh_1"/>
    <property type="match status" value="1"/>
</dbReference>
<dbReference type="Pfam" id="PF02826">
    <property type="entry name" value="2-Hacid_dh_C"/>
    <property type="match status" value="1"/>
</dbReference>
<evidence type="ECO:0000313" key="4">
    <source>
        <dbReference type="EMBL" id="NDV33647.1"/>
    </source>
</evidence>
<accession>A0A6B2LA21</accession>
<dbReference type="PANTHER" id="PTHR43333">
    <property type="entry name" value="2-HACID_DH_C DOMAIN-CONTAINING PROTEIN"/>
    <property type="match status" value="1"/>
</dbReference>
<dbReference type="AlphaFoldDB" id="A0A6B2LA21"/>
<dbReference type="Gene3D" id="3.40.50.720">
    <property type="entry name" value="NAD(P)-binding Rossmann-like Domain"/>
    <property type="match status" value="2"/>
</dbReference>
<evidence type="ECO:0000256" key="2">
    <source>
        <dbReference type="ARBA" id="ARBA00023027"/>
    </source>
</evidence>
<keyword evidence="2" id="KW-0520">NAD</keyword>
<name>A0A6B2LA21_9EUKA</name>
<organism evidence="4">
    <name type="scientific">Arcella intermedia</name>
    <dbReference type="NCBI Taxonomy" id="1963864"/>
    <lineage>
        <taxon>Eukaryota</taxon>
        <taxon>Amoebozoa</taxon>
        <taxon>Tubulinea</taxon>
        <taxon>Elardia</taxon>
        <taxon>Arcellinida</taxon>
        <taxon>Sphaerothecina</taxon>
        <taxon>Arcellidae</taxon>
        <taxon>Arcella</taxon>
    </lineage>
</organism>
<proteinExistence type="predicted"/>
<sequence length="328" mass="36339">MSMKPVVVVYSSCDRIGEYLVREGVGEMAELEVIEVGGSDGEKNLIAALQRPRSTILLADPPKLVPHLHHAKHLKWFQSTYAGVDPIFKMGDARRDWALTRIAGVFGPKMAEYVVGQIISNERHFKTFDRFQREALWPPDKNRIASYRELCTLTVGVLGLGDIGAEVARYARFLGMKVHGVRRTKQPTPNVDVLFDESELGAFLGSVDYIVNTLPSTPHTRGLLGGDVLRECKKGCVLINVGRGDVISEGCLVRAIEEGWLGGAVLDVFPVEPLPSTSPLWHLPGVTITPHISALSLSHQVVSIFKANLQRYLQNETLLYLVNWDQGY</sequence>
<dbReference type="PANTHER" id="PTHR43333:SF1">
    <property type="entry name" value="D-ISOMER SPECIFIC 2-HYDROXYACID DEHYDROGENASE NAD-BINDING DOMAIN-CONTAINING PROTEIN"/>
    <property type="match status" value="1"/>
</dbReference>
<dbReference type="SUPFAM" id="SSF51735">
    <property type="entry name" value="NAD(P)-binding Rossmann-fold domains"/>
    <property type="match status" value="1"/>
</dbReference>
<feature type="domain" description="D-isomer specific 2-hydroxyacid dehydrogenase NAD-binding" evidence="3">
    <location>
        <begin position="116"/>
        <end position="293"/>
    </location>
</feature>
<dbReference type="GO" id="GO:0051287">
    <property type="term" value="F:NAD binding"/>
    <property type="evidence" value="ECO:0007669"/>
    <property type="project" value="InterPro"/>
</dbReference>
<dbReference type="GO" id="GO:0016491">
    <property type="term" value="F:oxidoreductase activity"/>
    <property type="evidence" value="ECO:0007669"/>
    <property type="project" value="UniProtKB-KW"/>
</dbReference>
<dbReference type="FunFam" id="3.40.50.720:FF:000363">
    <property type="entry name" value="D-isomer specific 2-hydroxyacid dehydrogenase"/>
    <property type="match status" value="1"/>
</dbReference>
<protein>
    <recommendedName>
        <fullName evidence="3">D-isomer specific 2-hydroxyacid dehydrogenase NAD-binding domain-containing protein</fullName>
    </recommendedName>
</protein>
<dbReference type="InterPro" id="IPR006140">
    <property type="entry name" value="D-isomer_DH_NAD-bd"/>
</dbReference>
<dbReference type="EMBL" id="GIBP01004678">
    <property type="protein sequence ID" value="NDV33647.1"/>
    <property type="molecule type" value="Transcribed_RNA"/>
</dbReference>